<dbReference type="Proteomes" id="UP000828390">
    <property type="component" value="Unassembled WGS sequence"/>
</dbReference>
<dbReference type="EMBL" id="JAIWYP010000015">
    <property type="protein sequence ID" value="KAH3704047.1"/>
    <property type="molecule type" value="Genomic_DNA"/>
</dbReference>
<comment type="caution">
    <text evidence="1">The sequence shown here is derived from an EMBL/GenBank/DDBJ whole genome shotgun (WGS) entry which is preliminary data.</text>
</comment>
<evidence type="ECO:0000313" key="1">
    <source>
        <dbReference type="EMBL" id="KAH3704047.1"/>
    </source>
</evidence>
<reference evidence="1" key="1">
    <citation type="journal article" date="2019" name="bioRxiv">
        <title>The Genome of the Zebra Mussel, Dreissena polymorpha: A Resource for Invasive Species Research.</title>
        <authorList>
            <person name="McCartney M.A."/>
            <person name="Auch B."/>
            <person name="Kono T."/>
            <person name="Mallez S."/>
            <person name="Zhang Y."/>
            <person name="Obille A."/>
            <person name="Becker A."/>
            <person name="Abrahante J.E."/>
            <person name="Garbe J."/>
            <person name="Badalamenti J.P."/>
            <person name="Herman A."/>
            <person name="Mangelson H."/>
            <person name="Liachko I."/>
            <person name="Sullivan S."/>
            <person name="Sone E.D."/>
            <person name="Koren S."/>
            <person name="Silverstein K.A.T."/>
            <person name="Beckman K.B."/>
            <person name="Gohl D.M."/>
        </authorList>
    </citation>
    <scope>NUCLEOTIDE SEQUENCE</scope>
    <source>
        <strain evidence="1">Duluth1</strain>
        <tissue evidence="1">Whole animal</tissue>
    </source>
</reference>
<name>A0A9D3YNG8_DREPO</name>
<gene>
    <name evidence="1" type="ORF">DPMN_079102</name>
</gene>
<reference evidence="1" key="2">
    <citation type="submission" date="2020-11" db="EMBL/GenBank/DDBJ databases">
        <authorList>
            <person name="McCartney M.A."/>
            <person name="Auch B."/>
            <person name="Kono T."/>
            <person name="Mallez S."/>
            <person name="Becker A."/>
            <person name="Gohl D.M."/>
            <person name="Silverstein K.A.T."/>
            <person name="Koren S."/>
            <person name="Bechman K.B."/>
            <person name="Herman A."/>
            <person name="Abrahante J.E."/>
            <person name="Garbe J."/>
        </authorList>
    </citation>
    <scope>NUCLEOTIDE SEQUENCE</scope>
    <source>
        <strain evidence="1">Duluth1</strain>
        <tissue evidence="1">Whole animal</tissue>
    </source>
</reference>
<accession>A0A9D3YNG8</accession>
<dbReference type="AlphaFoldDB" id="A0A9D3YNG8"/>
<keyword evidence="2" id="KW-1185">Reference proteome</keyword>
<sequence>MYVSFKEEQVVRTDGRTDRRTYHNIPTFSPKNLKPITTLENKEITRNGASEADAGAPGLVMGPCIVEIDRIVIREVQYQLEVNRCRNEEIIVKGNFGWAWPMWAERPRIDCIVIREVQYQFEVNRCTGRPRINRIVIREVQYQFEVNRCRNEELIVKGNFGWAWPMWAERPRIDCIVIREVQYQFEVNRCTGRPRINRIVIREVQYQFEVNRCRNEELIVKGNFGWAWPMWAERLRVVNRCRNEEIIVKSNFGWAWPMWAGYPRVVNGAMHTQYQFEDNRCRNEEIKVK</sequence>
<evidence type="ECO:0000313" key="2">
    <source>
        <dbReference type="Proteomes" id="UP000828390"/>
    </source>
</evidence>
<protein>
    <submittedName>
        <fullName evidence="1">Uncharacterized protein</fullName>
    </submittedName>
</protein>
<proteinExistence type="predicted"/>
<organism evidence="1 2">
    <name type="scientific">Dreissena polymorpha</name>
    <name type="common">Zebra mussel</name>
    <name type="synonym">Mytilus polymorpha</name>
    <dbReference type="NCBI Taxonomy" id="45954"/>
    <lineage>
        <taxon>Eukaryota</taxon>
        <taxon>Metazoa</taxon>
        <taxon>Spiralia</taxon>
        <taxon>Lophotrochozoa</taxon>
        <taxon>Mollusca</taxon>
        <taxon>Bivalvia</taxon>
        <taxon>Autobranchia</taxon>
        <taxon>Heteroconchia</taxon>
        <taxon>Euheterodonta</taxon>
        <taxon>Imparidentia</taxon>
        <taxon>Neoheterodontei</taxon>
        <taxon>Myida</taxon>
        <taxon>Dreissenoidea</taxon>
        <taxon>Dreissenidae</taxon>
        <taxon>Dreissena</taxon>
    </lineage>
</organism>